<keyword evidence="2" id="KW-0238">DNA-binding</keyword>
<dbReference type="GO" id="GO:0045892">
    <property type="term" value="P:negative regulation of DNA-templated transcription"/>
    <property type="evidence" value="ECO:0007669"/>
    <property type="project" value="TreeGrafter"/>
</dbReference>
<keyword evidence="1" id="KW-0805">Transcription regulation</keyword>
<sequence length="261" mass="28090">MSDKDEKNGDGLQSVVMTMHILEQVARSPRGVGVTGLANTLGTSKSRVHRHLQTLVQQGYVTQPEDSERYEVGHRLIALGQTVFDSSGLQRAAQDPLLALRDALGHSAVASQFTPDGMLVIETIPGRSPIEIGVRVGSILSFHASAQGKVATAFSSPEFQARVLRNKLELFTPHTITTSSLLIEEFAQIRRQGWATAPNQIALGLDTLACPIFDASGRVCGSVGIVDMVQQFGDRPSDLHIRQTQLAANQISERLGFAGPA</sequence>
<dbReference type="Proteomes" id="UP000319014">
    <property type="component" value="Unassembled WGS sequence"/>
</dbReference>
<dbReference type="InterPro" id="IPR014757">
    <property type="entry name" value="Tscrpt_reg_IclR_C"/>
</dbReference>
<dbReference type="Pfam" id="PF09339">
    <property type="entry name" value="HTH_IclR"/>
    <property type="match status" value="1"/>
</dbReference>
<keyword evidence="3" id="KW-0804">Transcription</keyword>
<dbReference type="SUPFAM" id="SSF46785">
    <property type="entry name" value="Winged helix' DNA-binding domain"/>
    <property type="match status" value="1"/>
</dbReference>
<feature type="domain" description="HTH iclR-type" evidence="4">
    <location>
        <begin position="12"/>
        <end position="74"/>
    </location>
</feature>
<dbReference type="PROSITE" id="PS51077">
    <property type="entry name" value="HTH_ICLR"/>
    <property type="match status" value="1"/>
</dbReference>
<evidence type="ECO:0000259" key="4">
    <source>
        <dbReference type="PROSITE" id="PS51077"/>
    </source>
</evidence>
<keyword evidence="7" id="KW-1185">Reference proteome</keyword>
<evidence type="ECO:0000259" key="5">
    <source>
        <dbReference type="PROSITE" id="PS51078"/>
    </source>
</evidence>
<dbReference type="PANTHER" id="PTHR30136">
    <property type="entry name" value="HELIX-TURN-HELIX TRANSCRIPTIONAL REGULATOR, ICLR FAMILY"/>
    <property type="match status" value="1"/>
</dbReference>
<dbReference type="InterPro" id="IPR005471">
    <property type="entry name" value="Tscrpt_reg_IclR_N"/>
</dbReference>
<dbReference type="Gene3D" id="3.30.450.40">
    <property type="match status" value="1"/>
</dbReference>
<dbReference type="InterPro" id="IPR011991">
    <property type="entry name" value="ArsR-like_HTH"/>
</dbReference>
<dbReference type="InterPro" id="IPR050707">
    <property type="entry name" value="HTH_MetabolicPath_Reg"/>
</dbReference>
<dbReference type="CDD" id="cd00090">
    <property type="entry name" value="HTH_ARSR"/>
    <property type="match status" value="1"/>
</dbReference>
<dbReference type="EMBL" id="FXTK01000021">
    <property type="protein sequence ID" value="SMO94523.1"/>
    <property type="molecule type" value="Genomic_DNA"/>
</dbReference>
<feature type="domain" description="IclR-ED" evidence="5">
    <location>
        <begin position="75"/>
        <end position="257"/>
    </location>
</feature>
<evidence type="ECO:0000313" key="7">
    <source>
        <dbReference type="Proteomes" id="UP000319014"/>
    </source>
</evidence>
<protein>
    <submittedName>
        <fullName evidence="6">Transcriptional regulator, IclR family</fullName>
    </submittedName>
</protein>
<dbReference type="PROSITE" id="PS51078">
    <property type="entry name" value="ICLR_ED"/>
    <property type="match status" value="1"/>
</dbReference>
<proteinExistence type="predicted"/>
<evidence type="ECO:0000256" key="1">
    <source>
        <dbReference type="ARBA" id="ARBA00023015"/>
    </source>
</evidence>
<organism evidence="6 7">
    <name type="scientific">Paracoccus laeviglucosivorans</name>
    <dbReference type="NCBI Taxonomy" id="1197861"/>
    <lineage>
        <taxon>Bacteria</taxon>
        <taxon>Pseudomonadati</taxon>
        <taxon>Pseudomonadota</taxon>
        <taxon>Alphaproteobacteria</taxon>
        <taxon>Rhodobacterales</taxon>
        <taxon>Paracoccaceae</taxon>
        <taxon>Paracoccus</taxon>
    </lineage>
</organism>
<gene>
    <name evidence="6" type="ORF">SAMN06265221_12113</name>
</gene>
<name>A0A521FEC7_9RHOB</name>
<accession>A0A521FEC7</accession>
<dbReference type="SMART" id="SM00346">
    <property type="entry name" value="HTH_ICLR"/>
    <property type="match status" value="1"/>
</dbReference>
<dbReference type="Pfam" id="PF01614">
    <property type="entry name" value="IclR_C"/>
    <property type="match status" value="1"/>
</dbReference>
<dbReference type="GO" id="GO:0003700">
    <property type="term" value="F:DNA-binding transcription factor activity"/>
    <property type="evidence" value="ECO:0007669"/>
    <property type="project" value="TreeGrafter"/>
</dbReference>
<dbReference type="SUPFAM" id="SSF55781">
    <property type="entry name" value="GAF domain-like"/>
    <property type="match status" value="1"/>
</dbReference>
<dbReference type="PANTHER" id="PTHR30136:SF8">
    <property type="entry name" value="TRANSCRIPTIONAL REGULATORY PROTEIN"/>
    <property type="match status" value="1"/>
</dbReference>
<evidence type="ECO:0000256" key="3">
    <source>
        <dbReference type="ARBA" id="ARBA00023163"/>
    </source>
</evidence>
<dbReference type="Gene3D" id="1.10.10.10">
    <property type="entry name" value="Winged helix-like DNA-binding domain superfamily/Winged helix DNA-binding domain"/>
    <property type="match status" value="1"/>
</dbReference>
<dbReference type="InterPro" id="IPR029016">
    <property type="entry name" value="GAF-like_dom_sf"/>
</dbReference>
<evidence type="ECO:0000313" key="6">
    <source>
        <dbReference type="EMBL" id="SMO94523.1"/>
    </source>
</evidence>
<dbReference type="FunFam" id="1.10.10.10:FF:000056">
    <property type="entry name" value="IclR family transcriptional regulator"/>
    <property type="match status" value="1"/>
</dbReference>
<reference evidence="6 7" key="1">
    <citation type="submission" date="2017-05" db="EMBL/GenBank/DDBJ databases">
        <authorList>
            <person name="Varghese N."/>
            <person name="Submissions S."/>
        </authorList>
    </citation>
    <scope>NUCLEOTIDE SEQUENCE [LARGE SCALE GENOMIC DNA]</scope>
    <source>
        <strain evidence="6 7">DSM 100094</strain>
    </source>
</reference>
<dbReference type="GO" id="GO:0003677">
    <property type="term" value="F:DNA binding"/>
    <property type="evidence" value="ECO:0007669"/>
    <property type="project" value="UniProtKB-KW"/>
</dbReference>
<evidence type="ECO:0000256" key="2">
    <source>
        <dbReference type="ARBA" id="ARBA00023125"/>
    </source>
</evidence>
<dbReference type="InterPro" id="IPR036390">
    <property type="entry name" value="WH_DNA-bd_sf"/>
</dbReference>
<dbReference type="InterPro" id="IPR036388">
    <property type="entry name" value="WH-like_DNA-bd_sf"/>
</dbReference>
<dbReference type="AlphaFoldDB" id="A0A521FEC7"/>